<reference evidence="2" key="1">
    <citation type="journal article" date="2019" name="Environ. Microbiol.">
        <title>Fungal ecological strategies reflected in gene transcription - a case study of two litter decomposers.</title>
        <authorList>
            <person name="Barbi F."/>
            <person name="Kohler A."/>
            <person name="Barry K."/>
            <person name="Baskaran P."/>
            <person name="Daum C."/>
            <person name="Fauchery L."/>
            <person name="Ihrmark K."/>
            <person name="Kuo A."/>
            <person name="LaButti K."/>
            <person name="Lipzen A."/>
            <person name="Morin E."/>
            <person name="Grigoriev I.V."/>
            <person name="Henrissat B."/>
            <person name="Lindahl B."/>
            <person name="Martin F."/>
        </authorList>
    </citation>
    <scope>NUCLEOTIDE SEQUENCE</scope>
    <source>
        <strain evidence="2">JB14</strain>
    </source>
</reference>
<feature type="region of interest" description="Disordered" evidence="1">
    <location>
        <begin position="476"/>
        <end position="504"/>
    </location>
</feature>
<keyword evidence="3" id="KW-1185">Reference proteome</keyword>
<proteinExistence type="predicted"/>
<evidence type="ECO:0000313" key="2">
    <source>
        <dbReference type="EMBL" id="KAE9395594.1"/>
    </source>
</evidence>
<sequence length="586" mass="67646">MPGHAVEQEPDSEEEEEKEEQAKVEEKKKQMTQTAESMAEFMENLPKLQFHLIAAEACAKVNELCKCGSGLYRLIACDECYDYEATCEKCFIRDHYHHPFHWAKVWQTDGFFLKVDISYLENNTYTIQLPCSKGSSVCKDTYNNFRKNVEMPQLFLRLYKDAVLLSRRKHRAFISACITYRDRAASWEEKAQRAKRYSNGIIQGIYQHHSKVPSQEKIYQQLLLNNATSFADGDAGNMELYLIQQGLAIQHEQQRIRGKLTLNQTETVKKDIAKQRKALTEKISVYRDTQKSIIPAIEDMLVTIYDKNDEVKPEDENLLLPSNMTPAHRQARDLGHLAALECKMREGELYDYIQSVQNAAKSYSITHDQKKQERGTNANTQSQLKLKRIEVERDSCIADYNRVRKALLDLGGAQPEELPAMSLSDTYRYSTVHPRALGDLRETDGALYTMLAEQDDEEEEEGIDEGDEMVVDEPMMASTQGTRRQRRKAQRNNVTKGKEPETKPNGWIWTKRLMFGVSGQGQNLSEFEEECDQIEYFRKKAEDERWREVCETIHAELFNYRRGCQTMEAAWSKSAACPLTDNDGHN</sequence>
<dbReference type="EMBL" id="ML769528">
    <property type="protein sequence ID" value="KAE9395594.1"/>
    <property type="molecule type" value="Genomic_DNA"/>
</dbReference>
<feature type="compositionally biased region" description="Acidic residues" evidence="1">
    <location>
        <begin position="8"/>
        <end position="19"/>
    </location>
</feature>
<dbReference type="Proteomes" id="UP000799118">
    <property type="component" value="Unassembled WGS sequence"/>
</dbReference>
<dbReference type="AlphaFoldDB" id="A0A6A4HES1"/>
<gene>
    <name evidence="2" type="ORF">BT96DRAFT_997514</name>
</gene>
<feature type="compositionally biased region" description="Basic and acidic residues" evidence="1">
    <location>
        <begin position="20"/>
        <end position="29"/>
    </location>
</feature>
<organism evidence="2 3">
    <name type="scientific">Gymnopus androsaceus JB14</name>
    <dbReference type="NCBI Taxonomy" id="1447944"/>
    <lineage>
        <taxon>Eukaryota</taxon>
        <taxon>Fungi</taxon>
        <taxon>Dikarya</taxon>
        <taxon>Basidiomycota</taxon>
        <taxon>Agaricomycotina</taxon>
        <taxon>Agaricomycetes</taxon>
        <taxon>Agaricomycetidae</taxon>
        <taxon>Agaricales</taxon>
        <taxon>Marasmiineae</taxon>
        <taxon>Omphalotaceae</taxon>
        <taxon>Gymnopus</taxon>
    </lineage>
</organism>
<evidence type="ECO:0000256" key="1">
    <source>
        <dbReference type="SAM" id="MobiDB-lite"/>
    </source>
</evidence>
<feature type="region of interest" description="Disordered" evidence="1">
    <location>
        <begin position="1"/>
        <end position="30"/>
    </location>
</feature>
<dbReference type="OrthoDB" id="3053737at2759"/>
<name>A0A6A4HES1_9AGAR</name>
<evidence type="ECO:0000313" key="3">
    <source>
        <dbReference type="Proteomes" id="UP000799118"/>
    </source>
</evidence>
<accession>A0A6A4HES1</accession>
<protein>
    <recommendedName>
        <fullName evidence="4">CxC2-like cysteine cluster KDZ transposase-associated domain-containing protein</fullName>
    </recommendedName>
</protein>
<evidence type="ECO:0008006" key="4">
    <source>
        <dbReference type="Google" id="ProtNLM"/>
    </source>
</evidence>